<organism evidence="3 4">
    <name type="scientific">Parendozoicomonas haliclonae</name>
    <dbReference type="NCBI Taxonomy" id="1960125"/>
    <lineage>
        <taxon>Bacteria</taxon>
        <taxon>Pseudomonadati</taxon>
        <taxon>Pseudomonadota</taxon>
        <taxon>Gammaproteobacteria</taxon>
        <taxon>Oceanospirillales</taxon>
        <taxon>Endozoicomonadaceae</taxon>
        <taxon>Parendozoicomonas</taxon>
    </lineage>
</organism>
<proteinExistence type="predicted"/>
<keyword evidence="2" id="KW-0812">Transmembrane</keyword>
<name>A0A1X7AQ22_9GAMM</name>
<evidence type="ECO:0000313" key="3">
    <source>
        <dbReference type="EMBL" id="SMA50198.1"/>
    </source>
</evidence>
<evidence type="ECO:0000313" key="4">
    <source>
        <dbReference type="Proteomes" id="UP000196573"/>
    </source>
</evidence>
<keyword evidence="2" id="KW-0472">Membrane</keyword>
<feature type="transmembrane region" description="Helical" evidence="2">
    <location>
        <begin position="110"/>
        <end position="130"/>
    </location>
</feature>
<reference evidence="3 4" key="1">
    <citation type="submission" date="2017-03" db="EMBL/GenBank/DDBJ databases">
        <authorList>
            <person name="Afonso C.L."/>
            <person name="Miller P.J."/>
            <person name="Scott M.A."/>
            <person name="Spackman E."/>
            <person name="Goraichik I."/>
            <person name="Dimitrov K.M."/>
            <person name="Suarez D.L."/>
            <person name="Swayne D.E."/>
        </authorList>
    </citation>
    <scope>NUCLEOTIDE SEQUENCE [LARGE SCALE GENOMIC DNA]</scope>
    <source>
        <strain evidence="3">SB41UT1</strain>
    </source>
</reference>
<feature type="compositionally biased region" description="Polar residues" evidence="1">
    <location>
        <begin position="18"/>
        <end position="29"/>
    </location>
</feature>
<dbReference type="EMBL" id="FWPT01000011">
    <property type="protein sequence ID" value="SMA50198.1"/>
    <property type="molecule type" value="Genomic_DNA"/>
</dbReference>
<dbReference type="AlphaFoldDB" id="A0A1X7AQ22"/>
<feature type="transmembrane region" description="Helical" evidence="2">
    <location>
        <begin position="83"/>
        <end position="104"/>
    </location>
</feature>
<evidence type="ECO:0000256" key="2">
    <source>
        <dbReference type="SAM" id="Phobius"/>
    </source>
</evidence>
<gene>
    <name evidence="3" type="ORF">EHSB41UT_03991</name>
</gene>
<evidence type="ECO:0000256" key="1">
    <source>
        <dbReference type="SAM" id="MobiDB-lite"/>
    </source>
</evidence>
<sequence length="135" mass="14289">MANNNSDNGFTLPAPGAETTTGQATTPAGSQFPAMPEAETIMRDFAIGAGIMVVLMVVFFFMKNAFAQSLVKNKRFSPNDAGAASWWLFGFLTTTSAAVLVMILGPASVMVPQVLVGLGVLPLLTLIFTWRSSRG</sequence>
<dbReference type="RefSeq" id="WP_087112641.1">
    <property type="nucleotide sequence ID" value="NZ_CBCSCN010000013.1"/>
</dbReference>
<dbReference type="Proteomes" id="UP000196573">
    <property type="component" value="Unassembled WGS sequence"/>
</dbReference>
<feature type="transmembrane region" description="Helical" evidence="2">
    <location>
        <begin position="45"/>
        <end position="62"/>
    </location>
</feature>
<protein>
    <submittedName>
        <fullName evidence="3">Uncharacterized protein</fullName>
    </submittedName>
</protein>
<feature type="region of interest" description="Disordered" evidence="1">
    <location>
        <begin position="1"/>
        <end position="30"/>
    </location>
</feature>
<keyword evidence="4" id="KW-1185">Reference proteome</keyword>
<keyword evidence="2" id="KW-1133">Transmembrane helix</keyword>
<accession>A0A1X7AQ22</accession>